<dbReference type="SUPFAM" id="SSF50129">
    <property type="entry name" value="GroES-like"/>
    <property type="match status" value="1"/>
</dbReference>
<feature type="domain" description="Alcohol dehydrogenase-like C-terminal" evidence="6">
    <location>
        <begin position="166"/>
        <end position="275"/>
    </location>
</feature>
<evidence type="ECO:0000259" key="7">
    <source>
        <dbReference type="Pfam" id="PF08240"/>
    </source>
</evidence>
<dbReference type="Gene3D" id="3.90.180.10">
    <property type="entry name" value="Medium-chain alcohol dehydrogenases, catalytic domain"/>
    <property type="match status" value="1"/>
</dbReference>
<evidence type="ECO:0000256" key="3">
    <source>
        <dbReference type="ARBA" id="ARBA00022723"/>
    </source>
</evidence>
<proteinExistence type="inferred from homology"/>
<dbReference type="Pfam" id="PF00107">
    <property type="entry name" value="ADH_zinc_N"/>
    <property type="match status" value="1"/>
</dbReference>
<dbReference type="KEGG" id="hbs:IPV69_04115"/>
<dbReference type="PANTHER" id="PTHR43350:SF2">
    <property type="entry name" value="GROES-LIKE ZINC-BINDING ALCOHOL DEHYDROGENASE FAMILY PROTEIN"/>
    <property type="match status" value="1"/>
</dbReference>
<dbReference type="Gene3D" id="3.40.50.720">
    <property type="entry name" value="NAD(P)-binding Rossmann-like Domain"/>
    <property type="match status" value="1"/>
</dbReference>
<dbReference type="PANTHER" id="PTHR43350">
    <property type="entry name" value="NAD-DEPENDENT ALCOHOL DEHYDROGENASE"/>
    <property type="match status" value="1"/>
</dbReference>
<evidence type="ECO:0000256" key="5">
    <source>
        <dbReference type="ARBA" id="ARBA00023002"/>
    </source>
</evidence>
<evidence type="ECO:0000256" key="1">
    <source>
        <dbReference type="ARBA" id="ARBA00001947"/>
    </source>
</evidence>
<keyword evidence="5" id="KW-0560">Oxidoreductase</keyword>
<evidence type="ECO:0000259" key="6">
    <source>
        <dbReference type="Pfam" id="PF00107"/>
    </source>
</evidence>
<gene>
    <name evidence="8" type="ORF">IPV69_04115</name>
</gene>
<comment type="similarity">
    <text evidence="2">Belongs to the zinc-containing alcohol dehydrogenase family.</text>
</comment>
<evidence type="ECO:0000313" key="8">
    <source>
        <dbReference type="EMBL" id="QOV90561.1"/>
    </source>
</evidence>
<accession>A0A7M2X0E8</accession>
<dbReference type="EMBL" id="CP063458">
    <property type="protein sequence ID" value="QOV90561.1"/>
    <property type="molecule type" value="Genomic_DNA"/>
</dbReference>
<evidence type="ECO:0000256" key="2">
    <source>
        <dbReference type="ARBA" id="ARBA00008072"/>
    </source>
</evidence>
<dbReference type="InterPro" id="IPR013149">
    <property type="entry name" value="ADH-like_C"/>
</dbReference>
<comment type="cofactor">
    <cofactor evidence="1">
        <name>Zn(2+)</name>
        <dbReference type="ChEBI" id="CHEBI:29105"/>
    </cofactor>
</comment>
<dbReference type="InterPro" id="IPR011032">
    <property type="entry name" value="GroES-like_sf"/>
</dbReference>
<dbReference type="Proteomes" id="UP000593765">
    <property type="component" value="Chromosome"/>
</dbReference>
<reference evidence="8 9" key="1">
    <citation type="submission" date="2020-10" db="EMBL/GenBank/DDBJ databases">
        <title>Wide distribution of Phycisphaera-like planctomycetes from WD2101 soil group in peatlands and genome analysis of the first cultivated representative.</title>
        <authorList>
            <person name="Dedysh S.N."/>
            <person name="Beletsky A.V."/>
            <person name="Ivanova A."/>
            <person name="Kulichevskaya I.S."/>
            <person name="Suzina N.E."/>
            <person name="Philippov D.A."/>
            <person name="Rakitin A.L."/>
            <person name="Mardanov A.V."/>
            <person name="Ravin N.V."/>
        </authorList>
    </citation>
    <scope>NUCLEOTIDE SEQUENCE [LARGE SCALE GENOMIC DNA]</scope>
    <source>
        <strain evidence="8 9">M1803</strain>
    </source>
</reference>
<evidence type="ECO:0000313" key="9">
    <source>
        <dbReference type="Proteomes" id="UP000593765"/>
    </source>
</evidence>
<sequence>MRALVFDSRLSFQPRQSEPLHSLGDSLIRVRQAGICSTDLEITRGYMGYKGILGHEFVGDVVDSADRQLIGKRVVGEINVVCGRCDLCLSGLSTHCRNRSVLGILNHDGAFADYVRLPSANLHVLPDTVDDDQAVFVEPLAAAYQVVKQIKLDSNKWVTVLGDGRLGLLVAQALRETGAPVRVIGKHPDKLALCEKWSIRSRPLADIVPRHDQDVVVDCTGSAGGFELAMQMVRPRGTIVLKSTVAQGKPLNLAPLVIDEVNVVGSRCGPFREAIRALGEKRIDVASLIHRRMKLDQGVAAMELAGRPGVLKVLLSMD</sequence>
<keyword evidence="4" id="KW-0862">Zinc</keyword>
<keyword evidence="9" id="KW-1185">Reference proteome</keyword>
<dbReference type="Pfam" id="PF08240">
    <property type="entry name" value="ADH_N"/>
    <property type="match status" value="1"/>
</dbReference>
<dbReference type="InterPro" id="IPR013154">
    <property type="entry name" value="ADH-like_N"/>
</dbReference>
<dbReference type="GO" id="GO:0046872">
    <property type="term" value="F:metal ion binding"/>
    <property type="evidence" value="ECO:0007669"/>
    <property type="project" value="UniProtKB-KW"/>
</dbReference>
<dbReference type="CDD" id="cd08242">
    <property type="entry name" value="MDR_like"/>
    <property type="match status" value="1"/>
</dbReference>
<protein>
    <submittedName>
        <fullName evidence="8">Alcohol dehydrogenase catalytic domain-containing protein</fullName>
    </submittedName>
</protein>
<organism evidence="8 9">
    <name type="scientific">Humisphaera borealis</name>
    <dbReference type="NCBI Taxonomy" id="2807512"/>
    <lineage>
        <taxon>Bacteria</taxon>
        <taxon>Pseudomonadati</taxon>
        <taxon>Planctomycetota</taxon>
        <taxon>Phycisphaerae</taxon>
        <taxon>Tepidisphaerales</taxon>
        <taxon>Tepidisphaeraceae</taxon>
        <taxon>Humisphaera</taxon>
    </lineage>
</organism>
<dbReference type="GO" id="GO:0016491">
    <property type="term" value="F:oxidoreductase activity"/>
    <property type="evidence" value="ECO:0007669"/>
    <property type="project" value="UniProtKB-KW"/>
</dbReference>
<dbReference type="RefSeq" id="WP_206293651.1">
    <property type="nucleotide sequence ID" value="NZ_CP063458.1"/>
</dbReference>
<dbReference type="SUPFAM" id="SSF51735">
    <property type="entry name" value="NAD(P)-binding Rossmann-fold domains"/>
    <property type="match status" value="1"/>
</dbReference>
<dbReference type="AlphaFoldDB" id="A0A7M2X0E8"/>
<feature type="domain" description="Alcohol dehydrogenase-like N-terminal" evidence="7">
    <location>
        <begin position="24"/>
        <end position="127"/>
    </location>
</feature>
<name>A0A7M2X0E8_9BACT</name>
<keyword evidence="3" id="KW-0479">Metal-binding</keyword>
<dbReference type="InterPro" id="IPR036291">
    <property type="entry name" value="NAD(P)-bd_dom_sf"/>
</dbReference>
<evidence type="ECO:0000256" key="4">
    <source>
        <dbReference type="ARBA" id="ARBA00022833"/>
    </source>
</evidence>